<evidence type="ECO:0000313" key="2">
    <source>
        <dbReference type="Proteomes" id="UP001615411"/>
    </source>
</evidence>
<dbReference type="EMBL" id="JBIUGF010000015">
    <property type="protein sequence ID" value="MFJ1337863.1"/>
    <property type="molecule type" value="Genomic_DNA"/>
</dbReference>
<evidence type="ECO:0000313" key="1">
    <source>
        <dbReference type="EMBL" id="MFJ1337863.1"/>
    </source>
</evidence>
<reference evidence="1" key="1">
    <citation type="submission" date="2024-10" db="EMBL/GenBank/DDBJ databases">
        <title>Aeromonas and Pseudomonas from the Cagarras Archipelago, Rio de Janeiro, Brazil.</title>
        <authorList>
            <person name="Canellas A.L.B."/>
            <person name="Laport M.S."/>
        </authorList>
    </citation>
    <scope>NUCLEOTIDE SEQUENCE</scope>
    <source>
        <strain evidence="1">ACP-7</strain>
    </source>
</reference>
<sequence>MNGIFWPPRRQHVIRTVELPVPGTLAPVLIEQIGNILMQVDALRSVQSCSGPEQRVENELKKSIASRLAAVSAHLQDADSNQAVGFIAEGLMGGEAFATMSQAQAGLDEQELVCHVGPLSTWLGKSRAMFYSAFFGTPNRSLQRVSDCVDEHFSEALERLASTLGAPLQALRHCAYKIVDLFGIAGEANYFPKHFAYFMPEDQGVKYSPVKRTIVFSNTYRNLYDKIALEQAPLFNWQAADLPAPDEVERYLITWFRGHDLGHSIVLAQTRFGQLSKHDRWGSMVIQEALADVFGFLLSVDEPIASSLALEPAKLIRMYVLELFRYLRRGPRQFPDAGSAYIQLNLLQDAGVIGGTPSSGLTVDTDGFVGAMRAIAQQLINAGLAADLEQFERLIGQYCPHRIEGDLLFGLGTCDITLGYAQHILEGSCDAVH</sequence>
<dbReference type="Proteomes" id="UP001615411">
    <property type="component" value="Unassembled WGS sequence"/>
</dbReference>
<gene>
    <name evidence="1" type="ORF">ACIKP7_06940</name>
</gene>
<protein>
    <submittedName>
        <fullName evidence="1">Uncharacterized protein</fullName>
    </submittedName>
</protein>
<proteinExistence type="predicted"/>
<comment type="caution">
    <text evidence="1">The sequence shown here is derived from an EMBL/GenBank/DDBJ whole genome shotgun (WGS) entry which is preliminary data.</text>
</comment>
<keyword evidence="2" id="KW-1185">Reference proteome</keyword>
<name>A0ACC7LRZ3_9PSED</name>
<accession>A0ACC7LRZ3</accession>
<organism evidence="1 2">
    <name type="scientific">Pseudomonas caricapapayae</name>
    <dbReference type="NCBI Taxonomy" id="46678"/>
    <lineage>
        <taxon>Bacteria</taxon>
        <taxon>Pseudomonadati</taxon>
        <taxon>Pseudomonadota</taxon>
        <taxon>Gammaproteobacteria</taxon>
        <taxon>Pseudomonadales</taxon>
        <taxon>Pseudomonadaceae</taxon>
        <taxon>Pseudomonas</taxon>
    </lineage>
</organism>